<dbReference type="EMBL" id="BAABJW010000005">
    <property type="protein sequence ID" value="GAA4818188.1"/>
    <property type="molecule type" value="Genomic_DNA"/>
</dbReference>
<proteinExistence type="predicted"/>
<evidence type="ECO:0000313" key="1">
    <source>
        <dbReference type="EMBL" id="GAA4818188.1"/>
    </source>
</evidence>
<name>A0ABP9CSV5_9FLAO</name>
<sequence length="67" mass="7636">MSIPGVSQSNSFITICEIANWLSKKIAKTSRFFFIKMIYANVHLLFESLKISNNIKNINNGLIGLFR</sequence>
<organism evidence="1 2">
    <name type="scientific">Litoribaculum gwangyangense</name>
    <dbReference type="NCBI Taxonomy" id="1130722"/>
    <lineage>
        <taxon>Bacteria</taxon>
        <taxon>Pseudomonadati</taxon>
        <taxon>Bacteroidota</taxon>
        <taxon>Flavobacteriia</taxon>
        <taxon>Flavobacteriales</taxon>
        <taxon>Flavobacteriaceae</taxon>
        <taxon>Litoribaculum</taxon>
    </lineage>
</organism>
<protein>
    <submittedName>
        <fullName evidence="1">Uncharacterized protein</fullName>
    </submittedName>
</protein>
<dbReference type="Proteomes" id="UP001501433">
    <property type="component" value="Unassembled WGS sequence"/>
</dbReference>
<reference evidence="2" key="1">
    <citation type="journal article" date="2019" name="Int. J. Syst. Evol. Microbiol.">
        <title>The Global Catalogue of Microorganisms (GCM) 10K type strain sequencing project: providing services to taxonomists for standard genome sequencing and annotation.</title>
        <authorList>
            <consortium name="The Broad Institute Genomics Platform"/>
            <consortium name="The Broad Institute Genome Sequencing Center for Infectious Disease"/>
            <person name="Wu L."/>
            <person name="Ma J."/>
        </authorList>
    </citation>
    <scope>NUCLEOTIDE SEQUENCE [LARGE SCALE GENOMIC DNA]</scope>
    <source>
        <strain evidence="2">JCM 18325</strain>
    </source>
</reference>
<accession>A0ABP9CSV5</accession>
<keyword evidence="2" id="KW-1185">Reference proteome</keyword>
<gene>
    <name evidence="1" type="ORF">GCM10023330_28800</name>
</gene>
<comment type="caution">
    <text evidence="1">The sequence shown here is derived from an EMBL/GenBank/DDBJ whole genome shotgun (WGS) entry which is preliminary data.</text>
</comment>
<evidence type="ECO:0000313" key="2">
    <source>
        <dbReference type="Proteomes" id="UP001501433"/>
    </source>
</evidence>